<dbReference type="OrthoDB" id="2320368at2759"/>
<gene>
    <name evidence="10" type="primary">Dper\GL19496</name>
    <name evidence="10" type="ORF">Dper_GL19496</name>
</gene>
<dbReference type="PANTHER" id="PTHR12534:SF0">
    <property type="entry name" value="SMALL RIBOSOMAL SUBUNIT PROTEIN US2M"/>
    <property type="match status" value="1"/>
</dbReference>
<dbReference type="HOGENOM" id="CLU_040318_3_0_1"/>
<comment type="subcellular location">
    <subcellularLocation>
        <location evidence="1">Mitochondrion</location>
    </subcellularLocation>
</comment>
<dbReference type="eggNOG" id="KOG0832">
    <property type="taxonomic scope" value="Eukaryota"/>
</dbReference>
<evidence type="ECO:0000313" key="10">
    <source>
        <dbReference type="EMBL" id="EDW29030.1"/>
    </source>
</evidence>
<dbReference type="Gene3D" id="3.40.50.10490">
    <property type="entry name" value="Glucose-6-phosphate isomerase like protein, domain 1"/>
    <property type="match status" value="1"/>
</dbReference>
<evidence type="ECO:0000256" key="1">
    <source>
        <dbReference type="ARBA" id="ARBA00004173"/>
    </source>
</evidence>
<dbReference type="GO" id="GO:0003735">
    <property type="term" value="F:structural constituent of ribosome"/>
    <property type="evidence" value="ECO:0007669"/>
    <property type="project" value="InterPro"/>
</dbReference>
<dbReference type="EMBL" id="CH479180">
    <property type="protein sequence ID" value="EDW29030.1"/>
    <property type="molecule type" value="Genomic_DNA"/>
</dbReference>
<dbReference type="InterPro" id="IPR005706">
    <property type="entry name" value="Ribosomal_uS2_bac/mit/plastid"/>
</dbReference>
<dbReference type="InterPro" id="IPR001865">
    <property type="entry name" value="Ribosomal_uS2"/>
</dbReference>
<name>B4G9K0_DROPE</name>
<evidence type="ECO:0000256" key="2">
    <source>
        <dbReference type="ARBA" id="ARBA00006242"/>
    </source>
</evidence>
<evidence type="ECO:0000256" key="9">
    <source>
        <dbReference type="SAM" id="MobiDB-lite"/>
    </source>
</evidence>
<dbReference type="SMR" id="B4G9K0"/>
<dbReference type="SUPFAM" id="SSF52313">
    <property type="entry name" value="Ribosomal protein S2"/>
    <property type="match status" value="1"/>
</dbReference>
<keyword evidence="3" id="KW-0689">Ribosomal protein</keyword>
<feature type="region of interest" description="Disordered" evidence="9">
    <location>
        <begin position="256"/>
        <end position="278"/>
    </location>
</feature>
<dbReference type="HAMAP" id="MF_00291_B">
    <property type="entry name" value="Ribosomal_uS2_B"/>
    <property type="match status" value="1"/>
</dbReference>
<reference evidence="10 11" key="1">
    <citation type="journal article" date="2007" name="Nature">
        <title>Evolution of genes and genomes on the Drosophila phylogeny.</title>
        <authorList>
            <consortium name="Drosophila 12 Genomes Consortium"/>
            <person name="Clark A.G."/>
            <person name="Eisen M.B."/>
            <person name="Smith D.R."/>
            <person name="Bergman C.M."/>
            <person name="Oliver B."/>
            <person name="Markow T.A."/>
            <person name="Kaufman T.C."/>
            <person name="Kellis M."/>
            <person name="Gelbart W."/>
            <person name="Iyer V.N."/>
            <person name="Pollard D.A."/>
            <person name="Sackton T.B."/>
            <person name="Larracuente A.M."/>
            <person name="Singh N.D."/>
            <person name="Abad J.P."/>
            <person name="Abt D.N."/>
            <person name="Adryan B."/>
            <person name="Aguade M."/>
            <person name="Akashi H."/>
            <person name="Anderson W.W."/>
            <person name="Aquadro C.F."/>
            <person name="Ardell D.H."/>
            <person name="Arguello R."/>
            <person name="Artieri C.G."/>
            <person name="Barbash D.A."/>
            <person name="Barker D."/>
            <person name="Barsanti P."/>
            <person name="Batterham P."/>
            <person name="Batzoglou S."/>
            <person name="Begun D."/>
            <person name="Bhutkar A."/>
            <person name="Blanco E."/>
            <person name="Bosak S.A."/>
            <person name="Bradley R.K."/>
            <person name="Brand A.D."/>
            <person name="Brent M.R."/>
            <person name="Brooks A.N."/>
            <person name="Brown R.H."/>
            <person name="Butlin R.K."/>
            <person name="Caggese C."/>
            <person name="Calvi B.R."/>
            <person name="Bernardo de Carvalho A."/>
            <person name="Caspi A."/>
            <person name="Castrezana S."/>
            <person name="Celniker S.E."/>
            <person name="Chang J.L."/>
            <person name="Chapple C."/>
            <person name="Chatterji S."/>
            <person name="Chinwalla A."/>
            <person name="Civetta A."/>
            <person name="Clifton S.W."/>
            <person name="Comeron J.M."/>
            <person name="Costello J.C."/>
            <person name="Coyne J.A."/>
            <person name="Daub J."/>
            <person name="David R.G."/>
            <person name="Delcher A.L."/>
            <person name="Delehaunty K."/>
            <person name="Do C.B."/>
            <person name="Ebling H."/>
            <person name="Edwards K."/>
            <person name="Eickbush T."/>
            <person name="Evans J.D."/>
            <person name="Filipski A."/>
            <person name="Findeiss S."/>
            <person name="Freyhult E."/>
            <person name="Fulton L."/>
            <person name="Fulton R."/>
            <person name="Garcia A.C."/>
            <person name="Gardiner A."/>
            <person name="Garfield D.A."/>
            <person name="Garvin B.E."/>
            <person name="Gibson G."/>
            <person name="Gilbert D."/>
            <person name="Gnerre S."/>
            <person name="Godfrey J."/>
            <person name="Good R."/>
            <person name="Gotea V."/>
            <person name="Gravely B."/>
            <person name="Greenberg A.J."/>
            <person name="Griffiths-Jones S."/>
            <person name="Gross S."/>
            <person name="Guigo R."/>
            <person name="Gustafson E.A."/>
            <person name="Haerty W."/>
            <person name="Hahn M.W."/>
            <person name="Halligan D.L."/>
            <person name="Halpern A.L."/>
            <person name="Halter G.M."/>
            <person name="Han M.V."/>
            <person name="Heger A."/>
            <person name="Hillier L."/>
            <person name="Hinrichs A.S."/>
            <person name="Holmes I."/>
            <person name="Hoskins R.A."/>
            <person name="Hubisz M.J."/>
            <person name="Hultmark D."/>
            <person name="Huntley M.A."/>
            <person name="Jaffe D.B."/>
            <person name="Jagadeeshan S."/>
            <person name="Jeck W.R."/>
            <person name="Johnson J."/>
            <person name="Jones C.D."/>
            <person name="Jordan W.C."/>
            <person name="Karpen G.H."/>
            <person name="Kataoka E."/>
            <person name="Keightley P.D."/>
            <person name="Kheradpour P."/>
            <person name="Kirkness E.F."/>
            <person name="Koerich L.B."/>
            <person name="Kristiansen K."/>
            <person name="Kudrna D."/>
            <person name="Kulathinal R.J."/>
            <person name="Kumar S."/>
            <person name="Kwok R."/>
            <person name="Lander E."/>
            <person name="Langley C.H."/>
            <person name="Lapoint R."/>
            <person name="Lazzaro B.P."/>
            <person name="Lee S.J."/>
            <person name="Levesque L."/>
            <person name="Li R."/>
            <person name="Lin C.F."/>
            <person name="Lin M.F."/>
            <person name="Lindblad-Toh K."/>
            <person name="Llopart A."/>
            <person name="Long M."/>
            <person name="Low L."/>
            <person name="Lozovsky E."/>
            <person name="Lu J."/>
            <person name="Luo M."/>
            <person name="Machado C.A."/>
            <person name="Makalowski W."/>
            <person name="Marzo M."/>
            <person name="Matsuda M."/>
            <person name="Matzkin L."/>
            <person name="McAllister B."/>
            <person name="McBride C.S."/>
            <person name="McKernan B."/>
            <person name="McKernan K."/>
            <person name="Mendez-Lago M."/>
            <person name="Minx P."/>
            <person name="Mollenhauer M.U."/>
            <person name="Montooth K."/>
            <person name="Mount S.M."/>
            <person name="Mu X."/>
            <person name="Myers E."/>
            <person name="Negre B."/>
            <person name="Newfeld S."/>
            <person name="Nielsen R."/>
            <person name="Noor M.A."/>
            <person name="O'Grady P."/>
            <person name="Pachter L."/>
            <person name="Papaceit M."/>
            <person name="Parisi M.J."/>
            <person name="Parisi M."/>
            <person name="Parts L."/>
            <person name="Pedersen J.S."/>
            <person name="Pesole G."/>
            <person name="Phillippy A.M."/>
            <person name="Ponting C.P."/>
            <person name="Pop M."/>
            <person name="Porcelli D."/>
            <person name="Powell J.R."/>
            <person name="Prohaska S."/>
            <person name="Pruitt K."/>
            <person name="Puig M."/>
            <person name="Quesneville H."/>
            <person name="Ram K.R."/>
            <person name="Rand D."/>
            <person name="Rasmussen M.D."/>
            <person name="Reed L.K."/>
            <person name="Reenan R."/>
            <person name="Reily A."/>
            <person name="Remington K.A."/>
            <person name="Rieger T.T."/>
            <person name="Ritchie M.G."/>
            <person name="Robin C."/>
            <person name="Rogers Y.H."/>
            <person name="Rohde C."/>
            <person name="Rozas J."/>
            <person name="Rubenfield M.J."/>
            <person name="Ruiz A."/>
            <person name="Russo S."/>
            <person name="Salzberg S.L."/>
            <person name="Sanchez-Gracia A."/>
            <person name="Saranga D.J."/>
            <person name="Sato H."/>
            <person name="Schaeffer S.W."/>
            <person name="Schatz M.C."/>
            <person name="Schlenke T."/>
            <person name="Schwartz R."/>
            <person name="Segarra C."/>
            <person name="Singh R.S."/>
            <person name="Sirot L."/>
            <person name="Sirota M."/>
            <person name="Sisneros N.B."/>
            <person name="Smith C.D."/>
            <person name="Smith T.F."/>
            <person name="Spieth J."/>
            <person name="Stage D.E."/>
            <person name="Stark A."/>
            <person name="Stephan W."/>
            <person name="Strausberg R.L."/>
            <person name="Strempel S."/>
            <person name="Sturgill D."/>
            <person name="Sutton G."/>
            <person name="Sutton G.G."/>
            <person name="Tao W."/>
            <person name="Teichmann S."/>
            <person name="Tobari Y.N."/>
            <person name="Tomimura Y."/>
            <person name="Tsolas J.M."/>
            <person name="Valente V.L."/>
            <person name="Venter E."/>
            <person name="Venter J.C."/>
            <person name="Vicario S."/>
            <person name="Vieira F.G."/>
            <person name="Vilella A.J."/>
            <person name="Villasante A."/>
            <person name="Walenz B."/>
            <person name="Wang J."/>
            <person name="Wasserman M."/>
            <person name="Watts T."/>
            <person name="Wilson D."/>
            <person name="Wilson R.K."/>
            <person name="Wing R.A."/>
            <person name="Wolfner M.F."/>
            <person name="Wong A."/>
            <person name="Wong G.K."/>
            <person name="Wu C.I."/>
            <person name="Wu G."/>
            <person name="Yamamoto D."/>
            <person name="Yang H.P."/>
            <person name="Yang S.P."/>
            <person name="Yorke J.A."/>
            <person name="Yoshida K."/>
            <person name="Zdobnov E."/>
            <person name="Zhang P."/>
            <person name="Zhang Y."/>
            <person name="Zimin A.V."/>
            <person name="Baldwin J."/>
            <person name="Abdouelleil A."/>
            <person name="Abdulkadir J."/>
            <person name="Abebe A."/>
            <person name="Abera B."/>
            <person name="Abreu J."/>
            <person name="Acer S.C."/>
            <person name="Aftuck L."/>
            <person name="Alexander A."/>
            <person name="An P."/>
            <person name="Anderson E."/>
            <person name="Anderson S."/>
            <person name="Arachi H."/>
            <person name="Azer M."/>
            <person name="Bachantsang P."/>
            <person name="Barry A."/>
            <person name="Bayul T."/>
            <person name="Berlin A."/>
            <person name="Bessette D."/>
            <person name="Bloom T."/>
            <person name="Blye J."/>
            <person name="Boguslavskiy L."/>
            <person name="Bonnet C."/>
            <person name="Boukhgalter B."/>
            <person name="Bourzgui I."/>
            <person name="Brown A."/>
            <person name="Cahill P."/>
            <person name="Channer S."/>
            <person name="Cheshatsang Y."/>
            <person name="Chuda L."/>
            <person name="Citroen M."/>
            <person name="Collymore A."/>
            <person name="Cooke P."/>
            <person name="Costello M."/>
            <person name="D'Aco K."/>
            <person name="Daza R."/>
            <person name="De Haan G."/>
            <person name="DeGray S."/>
            <person name="DeMaso C."/>
            <person name="Dhargay N."/>
            <person name="Dooley K."/>
            <person name="Dooley E."/>
            <person name="Doricent M."/>
            <person name="Dorje P."/>
            <person name="Dorjee K."/>
            <person name="Dupes A."/>
            <person name="Elong R."/>
            <person name="Falk J."/>
            <person name="Farina A."/>
            <person name="Faro S."/>
            <person name="Ferguson D."/>
            <person name="Fisher S."/>
            <person name="Foley C.D."/>
            <person name="Franke A."/>
            <person name="Friedrich D."/>
            <person name="Gadbois L."/>
            <person name="Gearin G."/>
            <person name="Gearin C.R."/>
            <person name="Giannoukos G."/>
            <person name="Goode T."/>
            <person name="Graham J."/>
            <person name="Grandbois E."/>
            <person name="Grewal S."/>
            <person name="Gyaltsen K."/>
            <person name="Hafez N."/>
            <person name="Hagos B."/>
            <person name="Hall J."/>
            <person name="Henson C."/>
            <person name="Hollinger A."/>
            <person name="Honan T."/>
            <person name="Huard M.D."/>
            <person name="Hughes L."/>
            <person name="Hurhula B."/>
            <person name="Husby M.E."/>
            <person name="Kamat A."/>
            <person name="Kanga B."/>
            <person name="Kashin S."/>
            <person name="Khazanovich D."/>
            <person name="Kisner P."/>
            <person name="Lance K."/>
            <person name="Lara M."/>
            <person name="Lee W."/>
            <person name="Lennon N."/>
            <person name="Letendre F."/>
            <person name="LeVine R."/>
            <person name="Lipovsky A."/>
            <person name="Liu X."/>
            <person name="Liu J."/>
            <person name="Liu S."/>
            <person name="Lokyitsang T."/>
            <person name="Lokyitsang Y."/>
            <person name="Lubonja R."/>
            <person name="Lui A."/>
            <person name="MacDonald P."/>
            <person name="Magnisalis V."/>
            <person name="Maru K."/>
            <person name="Matthews C."/>
            <person name="McCusker W."/>
            <person name="McDonough S."/>
            <person name="Mehta T."/>
            <person name="Meldrim J."/>
            <person name="Meneus L."/>
            <person name="Mihai O."/>
            <person name="Mihalev A."/>
            <person name="Mihova T."/>
            <person name="Mittelman R."/>
            <person name="Mlenga V."/>
            <person name="Montmayeur A."/>
            <person name="Mulrain L."/>
            <person name="Navidi A."/>
            <person name="Naylor J."/>
            <person name="Negash T."/>
            <person name="Nguyen T."/>
            <person name="Nguyen N."/>
            <person name="Nicol R."/>
            <person name="Norbu C."/>
            <person name="Norbu N."/>
            <person name="Novod N."/>
            <person name="O'Neill B."/>
            <person name="Osman S."/>
            <person name="Markiewicz E."/>
            <person name="Oyono O.L."/>
            <person name="Patti C."/>
            <person name="Phunkhang P."/>
            <person name="Pierre F."/>
            <person name="Priest M."/>
            <person name="Raghuraman S."/>
            <person name="Rege F."/>
            <person name="Reyes R."/>
            <person name="Rise C."/>
            <person name="Rogov P."/>
            <person name="Ross K."/>
            <person name="Ryan E."/>
            <person name="Settipalli S."/>
            <person name="Shea T."/>
            <person name="Sherpa N."/>
            <person name="Shi L."/>
            <person name="Shih D."/>
            <person name="Sparrow T."/>
            <person name="Spaulding J."/>
            <person name="Stalker J."/>
            <person name="Stange-Thomann N."/>
            <person name="Stavropoulos S."/>
            <person name="Stone C."/>
            <person name="Strader C."/>
            <person name="Tesfaye S."/>
            <person name="Thomson T."/>
            <person name="Thoulutsang Y."/>
            <person name="Thoulutsang D."/>
            <person name="Topham K."/>
            <person name="Topping I."/>
            <person name="Tsamla T."/>
            <person name="Vassiliev H."/>
            <person name="Vo A."/>
            <person name="Wangchuk T."/>
            <person name="Wangdi T."/>
            <person name="Weiand M."/>
            <person name="Wilkinson J."/>
            <person name="Wilson A."/>
            <person name="Yadav S."/>
            <person name="Young G."/>
            <person name="Yu Q."/>
            <person name="Zembek L."/>
            <person name="Zhong D."/>
            <person name="Zimmer A."/>
            <person name="Zwirko Z."/>
            <person name="Jaffe D.B."/>
            <person name="Alvarez P."/>
            <person name="Brockman W."/>
            <person name="Butler J."/>
            <person name="Chin C."/>
            <person name="Gnerre S."/>
            <person name="Grabherr M."/>
            <person name="Kleber M."/>
            <person name="Mauceli E."/>
            <person name="MacCallum I."/>
        </authorList>
    </citation>
    <scope>NUCLEOTIDE SEQUENCE [LARGE SCALE GENOMIC DNA]</scope>
    <source>
        <strain evidence="11">MSH-3 / Tucson 14011-0111.49</strain>
    </source>
</reference>
<accession>B4G9K0</accession>
<dbReference type="PANTHER" id="PTHR12534">
    <property type="entry name" value="30S RIBOSOMAL PROTEIN S2 PROKARYOTIC AND ORGANELLAR"/>
    <property type="match status" value="1"/>
</dbReference>
<evidence type="ECO:0000256" key="3">
    <source>
        <dbReference type="ARBA" id="ARBA00022980"/>
    </source>
</evidence>
<dbReference type="Pfam" id="PF00318">
    <property type="entry name" value="Ribosomal_S2"/>
    <property type="match status" value="2"/>
</dbReference>
<keyword evidence="4" id="KW-0496">Mitochondrion</keyword>
<sequence>MLRKTLCNLPRFSQLCGLPRRLQSTQAEAAPAITTTVSADAEPEDIAVIEQRILKHPDYFQVHNLFTVRDLFNARVHYGHKEGSLDDRMRPYLYGNRLGHLIFDLDKTAVHLRDALNFVAHIAFRDGIILFFNRNALNAHLVEQKALEAGEFSHTRFWRGGIFTNANVQFDAVTRLPDLCIFLNTQNNVMSQHTAVRDAAKMAIPTVGIVDSNCNPNLITYPVPGNDDSPAAVELYCNLFKEAILRGKRKRRELLGLPPLDETQPRRSRNKNTTTKSN</sequence>
<evidence type="ECO:0000256" key="4">
    <source>
        <dbReference type="ARBA" id="ARBA00023128"/>
    </source>
</evidence>
<dbReference type="GO" id="GO:0005763">
    <property type="term" value="C:mitochondrial small ribosomal subunit"/>
    <property type="evidence" value="ECO:0007669"/>
    <property type="project" value="UniProtKB-ARBA"/>
</dbReference>
<evidence type="ECO:0000256" key="7">
    <source>
        <dbReference type="ARBA" id="ARBA00071390"/>
    </source>
</evidence>
<comment type="function">
    <text evidence="6">Required for mitoribosome formation and stability, and mitochondrial translation.</text>
</comment>
<dbReference type="STRING" id="7234.B4G9K0"/>
<dbReference type="PhylomeDB" id="B4G9K0"/>
<organism evidence="11">
    <name type="scientific">Drosophila persimilis</name>
    <name type="common">Fruit fly</name>
    <dbReference type="NCBI Taxonomy" id="7234"/>
    <lineage>
        <taxon>Eukaryota</taxon>
        <taxon>Metazoa</taxon>
        <taxon>Ecdysozoa</taxon>
        <taxon>Arthropoda</taxon>
        <taxon>Hexapoda</taxon>
        <taxon>Insecta</taxon>
        <taxon>Pterygota</taxon>
        <taxon>Neoptera</taxon>
        <taxon>Endopterygota</taxon>
        <taxon>Diptera</taxon>
        <taxon>Brachycera</taxon>
        <taxon>Muscomorpha</taxon>
        <taxon>Ephydroidea</taxon>
        <taxon>Drosophilidae</taxon>
        <taxon>Drosophila</taxon>
        <taxon>Sophophora</taxon>
    </lineage>
</organism>
<protein>
    <recommendedName>
        <fullName evidence="7">Small ribosomal subunit protein uS2m</fullName>
    </recommendedName>
    <alternativeName>
        <fullName evidence="8">28S ribosomal protein S2, mitochondrial</fullName>
    </alternativeName>
</protein>
<dbReference type="Proteomes" id="UP000008744">
    <property type="component" value="Unassembled WGS sequence"/>
</dbReference>
<proteinExistence type="inferred from homology"/>
<keyword evidence="11" id="KW-1185">Reference proteome</keyword>
<dbReference type="InterPro" id="IPR023591">
    <property type="entry name" value="Ribosomal_uS2_flav_dom_sf"/>
</dbReference>
<dbReference type="GO" id="GO:0005743">
    <property type="term" value="C:mitochondrial inner membrane"/>
    <property type="evidence" value="ECO:0007669"/>
    <property type="project" value="UniProtKB-ARBA"/>
</dbReference>
<evidence type="ECO:0000256" key="8">
    <source>
        <dbReference type="ARBA" id="ARBA00083109"/>
    </source>
</evidence>
<keyword evidence="5" id="KW-0687">Ribonucleoprotein</keyword>
<comment type="similarity">
    <text evidence="2">Belongs to the universal ribosomal protein uS2 family.</text>
</comment>
<dbReference type="AlphaFoldDB" id="B4G9K0"/>
<evidence type="ECO:0000313" key="11">
    <source>
        <dbReference type="Proteomes" id="UP000008744"/>
    </source>
</evidence>
<dbReference type="KEGG" id="dpe:6589101"/>
<dbReference type="FunFam" id="3.40.50.10490:FF:000026">
    <property type="entry name" value="28S ribosomal protein S2, mitochondrial"/>
    <property type="match status" value="1"/>
</dbReference>
<dbReference type="CDD" id="cd01425">
    <property type="entry name" value="RPS2"/>
    <property type="match status" value="1"/>
</dbReference>
<dbReference type="GO" id="GO:0006412">
    <property type="term" value="P:translation"/>
    <property type="evidence" value="ECO:0007669"/>
    <property type="project" value="InterPro"/>
</dbReference>
<evidence type="ECO:0000256" key="5">
    <source>
        <dbReference type="ARBA" id="ARBA00023274"/>
    </source>
</evidence>
<dbReference type="PRINTS" id="PR00395">
    <property type="entry name" value="RIBOSOMALS2"/>
</dbReference>
<dbReference type="OMA" id="PYIFMEK"/>
<evidence type="ECO:0000256" key="6">
    <source>
        <dbReference type="ARBA" id="ARBA00059792"/>
    </source>
</evidence>